<gene>
    <name evidence="2" type="ORF">CP557_15700</name>
</gene>
<dbReference type="AlphaFoldDB" id="A0A2A5QYK7"/>
<proteinExistence type="predicted"/>
<dbReference type="RefSeq" id="WP_097380771.1">
    <property type="nucleotide sequence ID" value="NZ_NXNI01000001.1"/>
</dbReference>
<dbReference type="NCBIfam" id="TIGR01451">
    <property type="entry name" value="B_ant_repeat"/>
    <property type="match status" value="1"/>
</dbReference>
<evidence type="ECO:0000313" key="2">
    <source>
        <dbReference type="EMBL" id="PCR91839.1"/>
    </source>
</evidence>
<evidence type="ECO:0000313" key="3">
    <source>
        <dbReference type="Proteomes" id="UP000219689"/>
    </source>
</evidence>
<evidence type="ECO:0000256" key="1">
    <source>
        <dbReference type="SAM" id="MobiDB-lite"/>
    </source>
</evidence>
<dbReference type="PANTHER" id="PTHR33608:SF6">
    <property type="entry name" value="BLL2464 PROTEIN"/>
    <property type="match status" value="1"/>
</dbReference>
<comment type="caution">
    <text evidence="2">The sequence shown here is derived from an EMBL/GenBank/DDBJ whole genome shotgun (WGS) entry which is preliminary data.</text>
</comment>
<organism evidence="2 3">
    <name type="scientific">Natrinema ejinorense</name>
    <dbReference type="NCBI Taxonomy" id="373386"/>
    <lineage>
        <taxon>Archaea</taxon>
        <taxon>Methanobacteriati</taxon>
        <taxon>Methanobacteriota</taxon>
        <taxon>Stenosarchaea group</taxon>
        <taxon>Halobacteria</taxon>
        <taxon>Halobacteriales</taxon>
        <taxon>Natrialbaceae</taxon>
        <taxon>Natrinema</taxon>
    </lineage>
</organism>
<feature type="region of interest" description="Disordered" evidence="1">
    <location>
        <begin position="443"/>
        <end position="489"/>
    </location>
</feature>
<dbReference type="EMBL" id="NXNI01000001">
    <property type="protein sequence ID" value="PCR91839.1"/>
    <property type="molecule type" value="Genomic_DNA"/>
</dbReference>
<dbReference type="Proteomes" id="UP000219689">
    <property type="component" value="Unassembled WGS sequence"/>
</dbReference>
<dbReference type="PANTHER" id="PTHR33608">
    <property type="entry name" value="BLL2464 PROTEIN"/>
    <property type="match status" value="1"/>
</dbReference>
<keyword evidence="3" id="KW-1185">Reference proteome</keyword>
<sequence>MIDRQVRWRGAIAATVALAIAGVADGNPVLLLGAVIPLVFVAAGSLSRVRVPEGLVATRTVTPTPAPPGQPVTVTLEVTNDSDRTITDLRVVDGVPGELAVLEGSPRAGGTLEPGDRIRVEYLVVARRGEYAFERPQCRVRGLGASAMATTALPVSGDRSVVCRLDADAPPIEEDGSQRVGQLTVDDPGEGLSFHSTREYHPDDPANRIDWRQYAKRGTLATVRYERQVSATVVLVLDARAPNRVVAGRGRPTAIEYGAYAATRALTDLLGHGHDVGVAVIGLDGPGPAGCYWLEPANGPEQRTRALALLRQVIDEEPPTVRGSDTHRSGAGRRGYTGEQVRKVLELAPTSAQLALFSPLLDDPPVNAVETWRGAGLPVVVLSPDVVPANTVSGQYEQTRRRTRLARCQAAGVRTVDWRRGTPLPLVIERAFAADTRLSSARLTGGAASGNGPSDTDQSAPEGGAAGQSSDHTGSERTADRRTRPGGDD</sequence>
<dbReference type="OrthoDB" id="31512at2157"/>
<name>A0A2A5QYK7_9EURY</name>
<protein>
    <submittedName>
        <fullName evidence="2">DUF58 domain-containing protein</fullName>
    </submittedName>
</protein>
<accession>A0A2A5QYK7</accession>
<feature type="compositionally biased region" description="Basic and acidic residues" evidence="1">
    <location>
        <begin position="473"/>
        <end position="489"/>
    </location>
</feature>
<reference evidence="2 3" key="1">
    <citation type="submission" date="2017-09" db="EMBL/GenBank/DDBJ databases">
        <title>Genome sequences of Natrinema ejinorence JCM 13890T.</title>
        <authorList>
            <person name="Roh S.W."/>
            <person name="Kim Y.B."/>
            <person name="Kim J.Y."/>
        </authorList>
    </citation>
    <scope>NUCLEOTIDE SEQUENCE [LARGE SCALE GENOMIC DNA]</scope>
    <source>
        <strain evidence="2 3">JCM 13890</strain>
    </source>
</reference>
<dbReference type="InterPro" id="IPR047589">
    <property type="entry name" value="DUF11_rpt"/>
</dbReference>